<keyword evidence="10" id="KW-1185">Reference proteome</keyword>
<gene>
    <name evidence="9" type="ORF">AAF712_014954</name>
</gene>
<dbReference type="Proteomes" id="UP001437256">
    <property type="component" value="Unassembled WGS sequence"/>
</dbReference>
<evidence type="ECO:0000313" key="10">
    <source>
        <dbReference type="Proteomes" id="UP001437256"/>
    </source>
</evidence>
<dbReference type="InterPro" id="IPR000537">
    <property type="entry name" value="UbiA_prenyltransferase"/>
</dbReference>
<feature type="transmembrane region" description="Helical" evidence="8">
    <location>
        <begin position="21"/>
        <end position="39"/>
    </location>
</feature>
<dbReference type="PANTHER" id="PTHR11048:SF28">
    <property type="entry name" value="4-HYDROXYBENZOATE POLYPRENYLTRANSFERASE, MITOCHONDRIAL"/>
    <property type="match status" value="1"/>
</dbReference>
<feature type="transmembrane region" description="Helical" evidence="8">
    <location>
        <begin position="137"/>
        <end position="155"/>
    </location>
</feature>
<keyword evidence="6 8" id="KW-1133">Transmembrane helix</keyword>
<feature type="transmembrane region" description="Helical" evidence="8">
    <location>
        <begin position="167"/>
        <end position="187"/>
    </location>
</feature>
<evidence type="ECO:0000256" key="8">
    <source>
        <dbReference type="SAM" id="Phobius"/>
    </source>
</evidence>
<keyword evidence="4" id="KW-0808">Transferase</keyword>
<protein>
    <recommendedName>
        <fullName evidence="11">Para-hydroxybenzoate--polyprenyltransferase</fullName>
    </recommendedName>
</protein>
<evidence type="ECO:0000256" key="2">
    <source>
        <dbReference type="ARBA" id="ARBA00004141"/>
    </source>
</evidence>
<reference evidence="9 10" key="1">
    <citation type="submission" date="2024-05" db="EMBL/GenBank/DDBJ databases">
        <title>A draft genome resource for the thread blight pathogen Marasmius tenuissimus strain MS-2.</title>
        <authorList>
            <person name="Yulfo-Soto G.E."/>
            <person name="Baruah I.K."/>
            <person name="Amoako-Attah I."/>
            <person name="Bukari Y."/>
            <person name="Meinhardt L.W."/>
            <person name="Bailey B.A."/>
            <person name="Cohen S.P."/>
        </authorList>
    </citation>
    <scope>NUCLEOTIDE SEQUENCE [LARGE SCALE GENOMIC DNA]</scope>
    <source>
        <strain evidence="9 10">MS-2</strain>
    </source>
</reference>
<feature type="transmembrane region" description="Helical" evidence="8">
    <location>
        <begin position="234"/>
        <end position="251"/>
    </location>
</feature>
<organism evidence="9 10">
    <name type="scientific">Marasmius tenuissimus</name>
    <dbReference type="NCBI Taxonomy" id="585030"/>
    <lineage>
        <taxon>Eukaryota</taxon>
        <taxon>Fungi</taxon>
        <taxon>Dikarya</taxon>
        <taxon>Basidiomycota</taxon>
        <taxon>Agaricomycotina</taxon>
        <taxon>Agaricomycetes</taxon>
        <taxon>Agaricomycetidae</taxon>
        <taxon>Agaricales</taxon>
        <taxon>Marasmiineae</taxon>
        <taxon>Marasmiaceae</taxon>
        <taxon>Marasmius</taxon>
    </lineage>
</organism>
<name>A0ABR2ZBJ0_9AGAR</name>
<comment type="caution">
    <text evidence="9">The sequence shown here is derived from an EMBL/GenBank/DDBJ whole genome shotgun (WGS) entry which is preliminary data.</text>
</comment>
<comment type="similarity">
    <text evidence="3">Belongs to the UbiA prenyltransferase family.</text>
</comment>
<sequence>MAEKSLASVYFRLTRMHKFPSGSDLVIWPSVWGLLLAASKNQIDTKSLVAQHVWFAIGSVLVHSAGCVINDICDRDLDGKVVTGLIPCTHATVLFTALTGLAIFMLSYTNSTAFNWGLIGVFPFQVLYPLMKRVTYWPQAWLGFGMNWGLLVAYLNNNGGQMDSHILYLMAGTVAWTILYDTIYAFQDIDDDLKVGNKSTAILFGHKNARAILTGFGLVFLASLYYAGVQNGQGPYYFLISFGGACLHLLWQYVTWNMKDGVDCGLKFKANGELGGLIWFGLLADYCAKQGTIIA</sequence>
<feature type="transmembrane region" description="Helical" evidence="8">
    <location>
        <begin position="208"/>
        <end position="228"/>
    </location>
</feature>
<dbReference type="InterPro" id="IPR039653">
    <property type="entry name" value="Prenyltransferase"/>
</dbReference>
<dbReference type="Gene3D" id="1.20.120.1780">
    <property type="entry name" value="UbiA prenyltransferase"/>
    <property type="match status" value="1"/>
</dbReference>
<evidence type="ECO:0000256" key="1">
    <source>
        <dbReference type="ARBA" id="ARBA00001946"/>
    </source>
</evidence>
<keyword evidence="5 8" id="KW-0812">Transmembrane</keyword>
<dbReference type="Gene3D" id="1.10.357.140">
    <property type="entry name" value="UbiA prenyltransferase"/>
    <property type="match status" value="1"/>
</dbReference>
<dbReference type="PANTHER" id="PTHR11048">
    <property type="entry name" value="PRENYLTRANSFERASES"/>
    <property type="match status" value="1"/>
</dbReference>
<evidence type="ECO:0000256" key="7">
    <source>
        <dbReference type="ARBA" id="ARBA00023136"/>
    </source>
</evidence>
<comment type="cofactor">
    <cofactor evidence="1">
        <name>Mg(2+)</name>
        <dbReference type="ChEBI" id="CHEBI:18420"/>
    </cofactor>
</comment>
<evidence type="ECO:0000256" key="4">
    <source>
        <dbReference type="ARBA" id="ARBA00022679"/>
    </source>
</evidence>
<dbReference type="EMBL" id="JBBXMP010000324">
    <property type="protein sequence ID" value="KAL0058374.1"/>
    <property type="molecule type" value="Genomic_DNA"/>
</dbReference>
<feature type="transmembrane region" description="Helical" evidence="8">
    <location>
        <begin position="51"/>
        <end position="69"/>
    </location>
</feature>
<feature type="transmembrane region" description="Helical" evidence="8">
    <location>
        <begin position="81"/>
        <end position="107"/>
    </location>
</feature>
<evidence type="ECO:0000256" key="6">
    <source>
        <dbReference type="ARBA" id="ARBA00022989"/>
    </source>
</evidence>
<evidence type="ECO:0000256" key="5">
    <source>
        <dbReference type="ARBA" id="ARBA00022692"/>
    </source>
</evidence>
<proteinExistence type="inferred from homology"/>
<dbReference type="InterPro" id="IPR044878">
    <property type="entry name" value="UbiA_sf"/>
</dbReference>
<dbReference type="Pfam" id="PF01040">
    <property type="entry name" value="UbiA"/>
    <property type="match status" value="1"/>
</dbReference>
<accession>A0ABR2ZBJ0</accession>
<evidence type="ECO:0000256" key="3">
    <source>
        <dbReference type="ARBA" id="ARBA00005985"/>
    </source>
</evidence>
<keyword evidence="7 8" id="KW-0472">Membrane</keyword>
<dbReference type="CDD" id="cd13959">
    <property type="entry name" value="PT_UbiA_COQ2"/>
    <property type="match status" value="1"/>
</dbReference>
<evidence type="ECO:0008006" key="11">
    <source>
        <dbReference type="Google" id="ProtNLM"/>
    </source>
</evidence>
<evidence type="ECO:0000313" key="9">
    <source>
        <dbReference type="EMBL" id="KAL0058374.1"/>
    </source>
</evidence>
<comment type="subcellular location">
    <subcellularLocation>
        <location evidence="2">Membrane</location>
        <topology evidence="2">Multi-pass membrane protein</topology>
    </subcellularLocation>
</comment>